<protein>
    <recommendedName>
        <fullName evidence="4">Type I restriction modification DNA specificity domain-containing protein</fullName>
    </recommendedName>
</protein>
<dbReference type="InterPro" id="IPR044946">
    <property type="entry name" value="Restrct_endonuc_typeI_TRD_sf"/>
</dbReference>
<organism evidence="5 6">
    <name type="scientific">Fructobacillus parabroussonetiae</name>
    <dbReference type="NCBI Taxonomy" id="2713174"/>
    <lineage>
        <taxon>Bacteria</taxon>
        <taxon>Bacillati</taxon>
        <taxon>Bacillota</taxon>
        <taxon>Bacilli</taxon>
        <taxon>Lactobacillales</taxon>
        <taxon>Lactobacillaceae</taxon>
        <taxon>Fructobacillus</taxon>
    </lineage>
</organism>
<accession>A0ABS5QVU9</accession>
<dbReference type="SUPFAM" id="SSF116734">
    <property type="entry name" value="DNA methylase specificity domain"/>
    <property type="match status" value="1"/>
</dbReference>
<dbReference type="RefSeq" id="WP_213821153.1">
    <property type="nucleotide sequence ID" value="NZ_JAAMFL010000004.1"/>
</dbReference>
<proteinExistence type="inferred from homology"/>
<dbReference type="EMBL" id="JAAMFL010000004">
    <property type="protein sequence ID" value="MBS9337333.1"/>
    <property type="molecule type" value="Genomic_DNA"/>
</dbReference>
<keyword evidence="6" id="KW-1185">Reference proteome</keyword>
<keyword evidence="3" id="KW-0238">DNA-binding</keyword>
<dbReference type="Pfam" id="PF01420">
    <property type="entry name" value="Methylase_S"/>
    <property type="match status" value="1"/>
</dbReference>
<sequence length="172" mass="19152">MKNYWEQRKLSELASIYSGGGTPKTGVTKYWGGSLPWIQSSDLQENNLYDVNYRKWITNEGLQKSAAKLVPKNSIALVTRVGVGKLAFIGNEYSTSQDFISLSNLQVKPDFAVYLLFKLMNKLGNAAQGTSIKGVTKTELMLQQINVPANSVEQQQVGQLIKKVDKLITLHQ</sequence>
<dbReference type="InterPro" id="IPR052021">
    <property type="entry name" value="Type-I_RS_S_subunit"/>
</dbReference>
<gene>
    <name evidence="5" type="ORF">G6R30_02505</name>
</gene>
<comment type="similarity">
    <text evidence="1">Belongs to the type-I restriction system S methylase family.</text>
</comment>
<reference evidence="5 6" key="1">
    <citation type="submission" date="2020-02" db="EMBL/GenBank/DDBJ databases">
        <title>Fructobacillus sp. isolated from paper mulberry of Taiwan.</title>
        <authorList>
            <person name="Lin S.-T."/>
        </authorList>
    </citation>
    <scope>NUCLEOTIDE SEQUENCE [LARGE SCALE GENOMIC DNA]</scope>
    <source>
        <strain evidence="5 6">S1-1</strain>
    </source>
</reference>
<name>A0ABS5QVU9_9LACO</name>
<dbReference type="Gene3D" id="3.90.220.20">
    <property type="entry name" value="DNA methylase specificity domains"/>
    <property type="match status" value="1"/>
</dbReference>
<evidence type="ECO:0000259" key="4">
    <source>
        <dbReference type="Pfam" id="PF01420"/>
    </source>
</evidence>
<evidence type="ECO:0000256" key="1">
    <source>
        <dbReference type="ARBA" id="ARBA00010923"/>
    </source>
</evidence>
<dbReference type="InterPro" id="IPR000055">
    <property type="entry name" value="Restrct_endonuc_typeI_TRD"/>
</dbReference>
<comment type="caution">
    <text evidence="5">The sequence shown here is derived from an EMBL/GenBank/DDBJ whole genome shotgun (WGS) entry which is preliminary data.</text>
</comment>
<evidence type="ECO:0000256" key="2">
    <source>
        <dbReference type="ARBA" id="ARBA00022747"/>
    </source>
</evidence>
<dbReference type="Gene3D" id="1.10.287.1120">
    <property type="entry name" value="Bipartite methylase S protein"/>
    <property type="match status" value="1"/>
</dbReference>
<dbReference type="PANTHER" id="PTHR30408">
    <property type="entry name" value="TYPE-1 RESTRICTION ENZYME ECOKI SPECIFICITY PROTEIN"/>
    <property type="match status" value="1"/>
</dbReference>
<evidence type="ECO:0000256" key="3">
    <source>
        <dbReference type="ARBA" id="ARBA00023125"/>
    </source>
</evidence>
<keyword evidence="2" id="KW-0680">Restriction system</keyword>
<evidence type="ECO:0000313" key="5">
    <source>
        <dbReference type="EMBL" id="MBS9337333.1"/>
    </source>
</evidence>
<dbReference type="PANTHER" id="PTHR30408:SF12">
    <property type="entry name" value="TYPE I RESTRICTION ENZYME MJAVIII SPECIFICITY SUBUNIT"/>
    <property type="match status" value="1"/>
</dbReference>
<feature type="domain" description="Type I restriction modification DNA specificity" evidence="4">
    <location>
        <begin position="5"/>
        <end position="171"/>
    </location>
</feature>
<dbReference type="Proteomes" id="UP001519503">
    <property type="component" value="Unassembled WGS sequence"/>
</dbReference>
<evidence type="ECO:0000313" key="6">
    <source>
        <dbReference type="Proteomes" id="UP001519503"/>
    </source>
</evidence>
<dbReference type="CDD" id="cd17513">
    <property type="entry name" value="RMtype1_S_AveSPN6ORF1907P_TRD2-CR2_like"/>
    <property type="match status" value="1"/>
</dbReference>